<comment type="caution">
    <text evidence="2">The sequence shown here is derived from an EMBL/GenBank/DDBJ whole genome shotgun (WGS) entry which is preliminary data.</text>
</comment>
<evidence type="ECO:0000313" key="3">
    <source>
        <dbReference type="Proteomes" id="UP000324222"/>
    </source>
</evidence>
<feature type="region of interest" description="Disordered" evidence="1">
    <location>
        <begin position="1"/>
        <end position="69"/>
    </location>
</feature>
<sequence>MQSRSQSSRRRVDEEPKGSRHTGKGSGDIENVEAYRTPRTGSTNGAPRYVSASNKHKIENRAGHSDCTK</sequence>
<dbReference type="Proteomes" id="UP000324222">
    <property type="component" value="Unassembled WGS sequence"/>
</dbReference>
<gene>
    <name evidence="2" type="ORF">E2C01_070853</name>
</gene>
<accession>A0A5B7HYF9</accession>
<evidence type="ECO:0000256" key="1">
    <source>
        <dbReference type="SAM" id="MobiDB-lite"/>
    </source>
</evidence>
<keyword evidence="3" id="KW-1185">Reference proteome</keyword>
<feature type="compositionally biased region" description="Basic and acidic residues" evidence="1">
    <location>
        <begin position="56"/>
        <end position="69"/>
    </location>
</feature>
<protein>
    <submittedName>
        <fullName evidence="2">Uncharacterized protein</fullName>
    </submittedName>
</protein>
<proteinExistence type="predicted"/>
<dbReference type="EMBL" id="VSRR010043362">
    <property type="protein sequence ID" value="MPC76442.1"/>
    <property type="molecule type" value="Genomic_DNA"/>
</dbReference>
<reference evidence="2 3" key="1">
    <citation type="submission" date="2019-05" db="EMBL/GenBank/DDBJ databases">
        <title>Another draft genome of Portunus trituberculatus and its Hox gene families provides insights of decapod evolution.</title>
        <authorList>
            <person name="Jeong J.-H."/>
            <person name="Song I."/>
            <person name="Kim S."/>
            <person name="Choi T."/>
            <person name="Kim D."/>
            <person name="Ryu S."/>
            <person name="Kim W."/>
        </authorList>
    </citation>
    <scope>NUCLEOTIDE SEQUENCE [LARGE SCALE GENOMIC DNA]</scope>
    <source>
        <tissue evidence="2">Muscle</tissue>
    </source>
</reference>
<organism evidence="2 3">
    <name type="scientific">Portunus trituberculatus</name>
    <name type="common">Swimming crab</name>
    <name type="synonym">Neptunus trituberculatus</name>
    <dbReference type="NCBI Taxonomy" id="210409"/>
    <lineage>
        <taxon>Eukaryota</taxon>
        <taxon>Metazoa</taxon>
        <taxon>Ecdysozoa</taxon>
        <taxon>Arthropoda</taxon>
        <taxon>Crustacea</taxon>
        <taxon>Multicrustacea</taxon>
        <taxon>Malacostraca</taxon>
        <taxon>Eumalacostraca</taxon>
        <taxon>Eucarida</taxon>
        <taxon>Decapoda</taxon>
        <taxon>Pleocyemata</taxon>
        <taxon>Brachyura</taxon>
        <taxon>Eubrachyura</taxon>
        <taxon>Portunoidea</taxon>
        <taxon>Portunidae</taxon>
        <taxon>Portuninae</taxon>
        <taxon>Portunus</taxon>
    </lineage>
</organism>
<dbReference type="AlphaFoldDB" id="A0A5B7HYF9"/>
<name>A0A5B7HYF9_PORTR</name>
<evidence type="ECO:0000313" key="2">
    <source>
        <dbReference type="EMBL" id="MPC76442.1"/>
    </source>
</evidence>